<dbReference type="Pfam" id="PF00437">
    <property type="entry name" value="T2SSE"/>
    <property type="match status" value="1"/>
</dbReference>
<dbReference type="InterPro" id="IPR003593">
    <property type="entry name" value="AAA+_ATPase"/>
</dbReference>
<name>A0A5C6AQR8_9BACT</name>
<dbReference type="AlphaFoldDB" id="A0A5C6AQR8"/>
<keyword evidence="2" id="KW-0547">Nucleotide-binding</keyword>
<organism evidence="5 6">
    <name type="scientific">Neorhodopirellula pilleata</name>
    <dbReference type="NCBI Taxonomy" id="2714738"/>
    <lineage>
        <taxon>Bacteria</taxon>
        <taxon>Pseudomonadati</taxon>
        <taxon>Planctomycetota</taxon>
        <taxon>Planctomycetia</taxon>
        <taxon>Pirellulales</taxon>
        <taxon>Pirellulaceae</taxon>
        <taxon>Neorhodopirellula</taxon>
    </lineage>
</organism>
<keyword evidence="3" id="KW-0067">ATP-binding</keyword>
<dbReference type="GO" id="GO:0005524">
    <property type="term" value="F:ATP binding"/>
    <property type="evidence" value="ECO:0007669"/>
    <property type="project" value="UniProtKB-KW"/>
</dbReference>
<dbReference type="PANTHER" id="PTHR30258">
    <property type="entry name" value="TYPE II SECRETION SYSTEM PROTEIN GSPE-RELATED"/>
    <property type="match status" value="1"/>
</dbReference>
<comment type="caution">
    <text evidence="5">The sequence shown here is derived from an EMBL/GenBank/DDBJ whole genome shotgun (WGS) entry which is preliminary data.</text>
</comment>
<evidence type="ECO:0000256" key="1">
    <source>
        <dbReference type="ARBA" id="ARBA00006611"/>
    </source>
</evidence>
<dbReference type="SUPFAM" id="SSF52540">
    <property type="entry name" value="P-loop containing nucleoside triphosphate hydrolases"/>
    <property type="match status" value="1"/>
</dbReference>
<reference evidence="5 6" key="1">
    <citation type="submission" date="2019-02" db="EMBL/GenBank/DDBJ databases">
        <title>Deep-cultivation of Planctomycetes and their phenomic and genomic characterization uncovers novel biology.</title>
        <authorList>
            <person name="Wiegand S."/>
            <person name="Jogler M."/>
            <person name="Boedeker C."/>
            <person name="Pinto D."/>
            <person name="Vollmers J."/>
            <person name="Rivas-Marin E."/>
            <person name="Kohn T."/>
            <person name="Peeters S.H."/>
            <person name="Heuer A."/>
            <person name="Rast P."/>
            <person name="Oberbeckmann S."/>
            <person name="Bunk B."/>
            <person name="Jeske O."/>
            <person name="Meyerdierks A."/>
            <person name="Storesund J.E."/>
            <person name="Kallscheuer N."/>
            <person name="Luecker S."/>
            <person name="Lage O.M."/>
            <person name="Pohl T."/>
            <person name="Merkel B.J."/>
            <person name="Hornburger P."/>
            <person name="Mueller R.-W."/>
            <person name="Bruemmer F."/>
            <person name="Labrenz M."/>
            <person name="Spormann A.M."/>
            <person name="Op Den Camp H."/>
            <person name="Overmann J."/>
            <person name="Amann R."/>
            <person name="Jetten M.S.M."/>
            <person name="Mascher T."/>
            <person name="Medema M.H."/>
            <person name="Devos D.P."/>
            <person name="Kaster A.-K."/>
            <person name="Ovreas L."/>
            <person name="Rohde M."/>
            <person name="Galperin M.Y."/>
            <person name="Jogler C."/>
        </authorList>
    </citation>
    <scope>NUCLEOTIDE SEQUENCE [LARGE SCALE GENOMIC DNA]</scope>
    <source>
        <strain evidence="5 6">Pla100</strain>
    </source>
</reference>
<proteinExistence type="inferred from homology"/>
<evidence type="ECO:0000313" key="6">
    <source>
        <dbReference type="Proteomes" id="UP000316213"/>
    </source>
</evidence>
<evidence type="ECO:0000313" key="5">
    <source>
        <dbReference type="EMBL" id="TWU01406.1"/>
    </source>
</evidence>
<keyword evidence="6" id="KW-1185">Reference proteome</keyword>
<dbReference type="GO" id="GO:0005886">
    <property type="term" value="C:plasma membrane"/>
    <property type="evidence" value="ECO:0007669"/>
    <property type="project" value="TreeGrafter"/>
</dbReference>
<evidence type="ECO:0000256" key="3">
    <source>
        <dbReference type="ARBA" id="ARBA00022840"/>
    </source>
</evidence>
<dbReference type="InterPro" id="IPR001482">
    <property type="entry name" value="T2SS/T4SS_dom"/>
</dbReference>
<sequence length="278" mass="30679">MAARLMAASDEDFDLEMLGLTTSHRDDIQEWLVRRDGILVVAGPTGSGKTTLLYTLAKMLDTPEQSIVTLEDPVEKRFATMTQIEIDSENGLKFADAMVASLRLDPDYLLIGETRDEATANASVAAANSGRTLLTSMHCNDAVGVVTNYRFWDVSDLEIATSLRFVISSRLVRKLCDHCKTEKPLDSSDAAWLENREINLSKSMGSVGCSHCHHTGYRGRIGIHDLWRINAETSKAIRAGIDVSELRPSGNRTLLQQGIDRVREGITTVEELRRAGLS</sequence>
<dbReference type="EMBL" id="SJPM01000002">
    <property type="protein sequence ID" value="TWU01406.1"/>
    <property type="molecule type" value="Genomic_DNA"/>
</dbReference>
<dbReference type="Proteomes" id="UP000316213">
    <property type="component" value="Unassembled WGS sequence"/>
</dbReference>
<dbReference type="Gene3D" id="3.40.50.300">
    <property type="entry name" value="P-loop containing nucleotide triphosphate hydrolases"/>
    <property type="match status" value="1"/>
</dbReference>
<protein>
    <submittedName>
        <fullName evidence="5">Putative type II secretion system protein E</fullName>
    </submittedName>
</protein>
<gene>
    <name evidence="5" type="primary">gspE_1</name>
    <name evidence="5" type="ORF">Pla100_11330</name>
</gene>
<comment type="similarity">
    <text evidence="1">Belongs to the GSP E family.</text>
</comment>
<feature type="domain" description="AAA+ ATPase" evidence="4">
    <location>
        <begin position="35"/>
        <end position="177"/>
    </location>
</feature>
<accession>A0A5C6AQR8</accession>
<dbReference type="InterPro" id="IPR027417">
    <property type="entry name" value="P-loop_NTPase"/>
</dbReference>
<dbReference type="PANTHER" id="PTHR30258:SF2">
    <property type="entry name" value="COMG OPERON PROTEIN 1"/>
    <property type="match status" value="1"/>
</dbReference>
<evidence type="ECO:0000259" key="4">
    <source>
        <dbReference type="SMART" id="SM00382"/>
    </source>
</evidence>
<dbReference type="GO" id="GO:0016887">
    <property type="term" value="F:ATP hydrolysis activity"/>
    <property type="evidence" value="ECO:0007669"/>
    <property type="project" value="TreeGrafter"/>
</dbReference>
<evidence type="ECO:0000256" key="2">
    <source>
        <dbReference type="ARBA" id="ARBA00022741"/>
    </source>
</evidence>
<dbReference type="SMART" id="SM00382">
    <property type="entry name" value="AAA"/>
    <property type="match status" value="1"/>
</dbReference>